<feature type="region of interest" description="Disordered" evidence="1">
    <location>
        <begin position="269"/>
        <end position="288"/>
    </location>
</feature>
<sequence>MKSKLLTNVNTVYQCRQKPRIRKSGKARKKRPTSGNAQVPSKGVETLDEAPIYMFNDGERCRACSPTRDKLLTSKLIECLSAHDAAKSATNQSAFSGWSWDLINLALFKPKKASNAGTGSRTRTESKFNKPAFQRQIKNNKFLFPFRHLENIDDYIVEYRKQKSMNSLVVPCRPGLAPSSKLNLNFRNNVTTATTSRFKWLTGVSKSVHSRIISSQSKVTGCSASHLRALKTKDKMKSFENLLSPEIQKNESNVLKHLDGIGIICTPERPQETSPTFESPGSHKSSTSTALYNLKKGSTAPFAQLDPNLVEDDQDDDEEGSLWFVTGSSMKYSNNRFIDYDYGKN</sequence>
<protein>
    <submittedName>
        <fullName evidence="2">Uncharacterized protein</fullName>
    </submittedName>
</protein>
<gene>
    <name evidence="2" type="ORF">CRM22_004042</name>
</gene>
<dbReference type="AlphaFoldDB" id="A0A4S2LY52"/>
<feature type="compositionally biased region" description="Polar residues" evidence="1">
    <location>
        <begin position="272"/>
        <end position="288"/>
    </location>
</feature>
<dbReference type="OrthoDB" id="6264790at2759"/>
<evidence type="ECO:0000313" key="2">
    <source>
        <dbReference type="EMBL" id="TGZ68853.1"/>
    </source>
</evidence>
<comment type="caution">
    <text evidence="2">The sequence shown here is derived from an EMBL/GenBank/DDBJ whole genome shotgun (WGS) entry which is preliminary data.</text>
</comment>
<feature type="region of interest" description="Disordered" evidence="1">
    <location>
        <begin position="19"/>
        <end position="42"/>
    </location>
</feature>
<evidence type="ECO:0000256" key="1">
    <source>
        <dbReference type="SAM" id="MobiDB-lite"/>
    </source>
</evidence>
<dbReference type="Proteomes" id="UP000308267">
    <property type="component" value="Unassembled WGS sequence"/>
</dbReference>
<keyword evidence="3" id="KW-1185">Reference proteome</keyword>
<reference evidence="2 3" key="1">
    <citation type="journal article" date="2019" name="BMC Genomics">
        <title>New insights from Opisthorchis felineus genome: update on genomics of the epidemiologically important liver flukes.</title>
        <authorList>
            <person name="Ershov N.I."/>
            <person name="Mordvinov V.A."/>
            <person name="Prokhortchouk E.B."/>
            <person name="Pakharukova M.Y."/>
            <person name="Gunbin K.V."/>
            <person name="Ustyantsev K."/>
            <person name="Genaev M.A."/>
            <person name="Blinov A.G."/>
            <person name="Mazur A."/>
            <person name="Boulygina E."/>
            <person name="Tsygankova S."/>
            <person name="Khrameeva E."/>
            <person name="Chekanov N."/>
            <person name="Fan G."/>
            <person name="Xiao A."/>
            <person name="Zhang H."/>
            <person name="Xu X."/>
            <person name="Yang H."/>
            <person name="Solovyev V."/>
            <person name="Lee S.M."/>
            <person name="Liu X."/>
            <person name="Afonnikov D.A."/>
            <person name="Skryabin K.G."/>
        </authorList>
    </citation>
    <scope>NUCLEOTIDE SEQUENCE [LARGE SCALE GENOMIC DNA]</scope>
    <source>
        <strain evidence="2">AK-0245</strain>
        <tissue evidence="2">Whole organism</tissue>
    </source>
</reference>
<proteinExistence type="predicted"/>
<organism evidence="2 3">
    <name type="scientific">Opisthorchis felineus</name>
    <dbReference type="NCBI Taxonomy" id="147828"/>
    <lineage>
        <taxon>Eukaryota</taxon>
        <taxon>Metazoa</taxon>
        <taxon>Spiralia</taxon>
        <taxon>Lophotrochozoa</taxon>
        <taxon>Platyhelminthes</taxon>
        <taxon>Trematoda</taxon>
        <taxon>Digenea</taxon>
        <taxon>Opisthorchiida</taxon>
        <taxon>Opisthorchiata</taxon>
        <taxon>Opisthorchiidae</taxon>
        <taxon>Opisthorchis</taxon>
    </lineage>
</organism>
<feature type="compositionally biased region" description="Basic residues" evidence="1">
    <location>
        <begin position="19"/>
        <end position="32"/>
    </location>
</feature>
<name>A0A4S2LY52_OPIFE</name>
<dbReference type="EMBL" id="SJOL01006342">
    <property type="protein sequence ID" value="TGZ68853.1"/>
    <property type="molecule type" value="Genomic_DNA"/>
</dbReference>
<evidence type="ECO:0000313" key="3">
    <source>
        <dbReference type="Proteomes" id="UP000308267"/>
    </source>
</evidence>
<accession>A0A4S2LY52</accession>